<dbReference type="AlphaFoldDB" id="A0A1Q6F6N9"/>
<evidence type="ECO:0000313" key="1">
    <source>
        <dbReference type="EMBL" id="OKY94560.1"/>
    </source>
</evidence>
<evidence type="ECO:0000313" key="2">
    <source>
        <dbReference type="Proteomes" id="UP000187417"/>
    </source>
</evidence>
<protein>
    <submittedName>
        <fullName evidence="1">Uncharacterized protein</fullName>
    </submittedName>
</protein>
<comment type="caution">
    <text evidence="1">The sequence shown here is derived from an EMBL/GenBank/DDBJ whole genome shotgun (WGS) entry which is preliminary data.</text>
</comment>
<accession>A0A1Q6F6N9</accession>
<dbReference type="EMBL" id="MNQH01000026">
    <property type="protein sequence ID" value="OKY94560.1"/>
    <property type="molecule type" value="Genomic_DNA"/>
</dbReference>
<gene>
    <name evidence="1" type="ORF">BHV66_05170</name>
</gene>
<name>A0A1Q6F6N9_9BACT</name>
<proteinExistence type="predicted"/>
<dbReference type="Proteomes" id="UP000187417">
    <property type="component" value="Unassembled WGS sequence"/>
</dbReference>
<sequence>MKLTIDQIPCDLDPSQRIALDYDAQDLADVRSGNEGHALRLRLPATRTNDRIFGFAAEPYTGQRFNAAQHTAVLSDGEAKLLQGSVRLLSAAYDSDPEGYLIEIRSGTSEWARQAAAEMFNTLGISFSGRLTPTMIRQTWTNNTPVKFFPVCRDEYTPELSSVELIPVERFLSVDDYHPFISAATVVQTLFSEAGYTLESDFLNGEFFRSLYLSGAYSSRDTNALRNRMDFLARRTTTAATTANSDGRVYANPYKSINSVGNFVETVNPNDQNDLGETLTDVFSNNHCFTVEDGEIVFRPMTSVTVAFEYHIRYITDHRILDRNRLKGIDSFYLGDGTEVQGALANRYADRRNSTKPAFQYRAIVFNHTEGNSYRLTCTVNGTAGHAIGEFDSRSALVTTPSGSTVTAPVLLCKAAGSTTYTTYTGDWALYDGYIGETGQTEVEMTVRTNPVTVTPTSPKTFSTIYFYGAEPGMKFSLSRQCTLRPDFTGAPGLNTPISFEDVARHRVRKWVVLDALRHLFNLRFYTDEETRTVYVEPADDFYRLGQTFDWSSRIDRSQPILLGDAAQDAERVRIYKYREADGAVTRLNATLEEPFGQWRLVNDSAAAIDRERSLANPFFSPTVSETECYADAPSALVLRVGDRDASDTADRSSFTPRIVRYCGMQPLPAGERWGYPSTGDSYPLAAFHRNDPDNGFTLCFEDRDGQQGLHRFYDTQAEQEKRCQHLTLHLRLEPCDIERLFQIQRLAPCIASTFLFRIGGEEVRCTLRRIEGYDPSAASTRCTFTRLPNG</sequence>
<dbReference type="RefSeq" id="WP_278339237.1">
    <property type="nucleotide sequence ID" value="NZ_DAWENL010000005.1"/>
</dbReference>
<dbReference type="STRING" id="28117.BHV66_05170"/>
<reference evidence="1 2" key="1">
    <citation type="journal article" date="2016" name="Nat. Biotechnol.">
        <title>Measurement of bacterial replication rates in microbial communities.</title>
        <authorList>
            <person name="Brown C.T."/>
            <person name="Olm M.R."/>
            <person name="Thomas B.C."/>
            <person name="Banfield J.F."/>
        </authorList>
    </citation>
    <scope>NUCLEOTIDE SEQUENCE [LARGE SCALE GENOMIC DNA]</scope>
    <source>
        <strain evidence="1">CAG:67_53_122</strain>
    </source>
</reference>
<organism evidence="1 2">
    <name type="scientific">Alistipes putredinis</name>
    <dbReference type="NCBI Taxonomy" id="28117"/>
    <lineage>
        <taxon>Bacteria</taxon>
        <taxon>Pseudomonadati</taxon>
        <taxon>Bacteroidota</taxon>
        <taxon>Bacteroidia</taxon>
        <taxon>Bacteroidales</taxon>
        <taxon>Rikenellaceae</taxon>
        <taxon>Alistipes</taxon>
    </lineage>
</organism>